<dbReference type="InterPro" id="IPR029045">
    <property type="entry name" value="ClpP/crotonase-like_dom_sf"/>
</dbReference>
<name>A0ABP7N406_9BACT</name>
<organism evidence="2 3">
    <name type="scientific">Hymenobacter algoricola</name>
    <dbReference type="NCBI Taxonomy" id="486267"/>
    <lineage>
        <taxon>Bacteria</taxon>
        <taxon>Pseudomonadati</taxon>
        <taxon>Bacteroidota</taxon>
        <taxon>Cytophagia</taxon>
        <taxon>Cytophagales</taxon>
        <taxon>Hymenobacteraceae</taxon>
        <taxon>Hymenobacter</taxon>
    </lineage>
</organism>
<sequence length="551" mass="60727">MEKTAPDTAFQNGSRFRLSKLTPQQVKNLTALGQVWGFLKYYHPAVAGGQYNWDAELFRLLPKVLASSNQQQRSETLSNWVTSLGPVAACAPCAAAPANPVRMAADLTWMEDKKLYSKALQRQLKHIQANRYQGKPYYVVPGGPGNPTFPQEAPCAQQTYPDAGLRILGLYRYWNVIQYYFPYKYAIGENWQQVLPEFLPRFIEATDALQYRLVALTLFARIHDTHATVIPDPLLTAYAGEYAVAAALQFIGGQPVVVRVRKDGLVVRPPLEPGDIIQQVDGVSVGALLKQRLPRAAGSNPGAQLATIASGLLRGATPQVQLKILRANQPLTVMAPRFKLGTQPPVRPAVDDTTYRFLTPTVGYFTMASITKAKLPAILKAFQQTKGIVVDMRNYPGEFVSYVLSTYFITQPTPFVKFTAFDPTYPGRFIEEPPMALPPDSTLTYAGQLVVLVNESTLSQAEFNAMALRSTPRCTILGSQTAGADGDVSRIVLPGNLTTRMSGIGVYYPDGRETQRVGIVPDVEMRPTAQGMREGQDELLEKARQLIESKP</sequence>
<dbReference type="InterPro" id="IPR005151">
    <property type="entry name" value="Tail-specific_protease"/>
</dbReference>
<dbReference type="PANTHER" id="PTHR32060:SF22">
    <property type="entry name" value="CARBOXYL-TERMINAL-PROCESSING PEPTIDASE 3, CHLOROPLASTIC"/>
    <property type="match status" value="1"/>
</dbReference>
<keyword evidence="3" id="KW-1185">Reference proteome</keyword>
<protein>
    <recommendedName>
        <fullName evidence="1">Tail specific protease domain-containing protein</fullName>
    </recommendedName>
</protein>
<proteinExistence type="predicted"/>
<dbReference type="SMART" id="SM00245">
    <property type="entry name" value="TSPc"/>
    <property type="match status" value="1"/>
</dbReference>
<evidence type="ECO:0000313" key="3">
    <source>
        <dbReference type="Proteomes" id="UP001499909"/>
    </source>
</evidence>
<comment type="caution">
    <text evidence="2">The sequence shown here is derived from an EMBL/GenBank/DDBJ whole genome shotgun (WGS) entry which is preliminary data.</text>
</comment>
<dbReference type="EMBL" id="BAABDH010000038">
    <property type="protein sequence ID" value="GAA3936546.1"/>
    <property type="molecule type" value="Genomic_DNA"/>
</dbReference>
<evidence type="ECO:0000259" key="1">
    <source>
        <dbReference type="SMART" id="SM00245"/>
    </source>
</evidence>
<dbReference type="PANTHER" id="PTHR32060">
    <property type="entry name" value="TAIL-SPECIFIC PROTEASE"/>
    <property type="match status" value="1"/>
</dbReference>
<accession>A0ABP7N406</accession>
<dbReference type="SUPFAM" id="SSF52096">
    <property type="entry name" value="ClpP/crotonase"/>
    <property type="match status" value="1"/>
</dbReference>
<feature type="domain" description="Tail specific protease" evidence="1">
    <location>
        <begin position="317"/>
        <end position="526"/>
    </location>
</feature>
<dbReference type="Gene3D" id="3.90.226.10">
    <property type="entry name" value="2-enoyl-CoA Hydratase, Chain A, domain 1"/>
    <property type="match status" value="1"/>
</dbReference>
<gene>
    <name evidence="2" type="ORF">GCM10022406_20950</name>
</gene>
<evidence type="ECO:0000313" key="2">
    <source>
        <dbReference type="EMBL" id="GAA3936546.1"/>
    </source>
</evidence>
<dbReference type="Pfam" id="PF03572">
    <property type="entry name" value="Peptidase_S41"/>
    <property type="match status" value="1"/>
</dbReference>
<reference evidence="3" key="1">
    <citation type="journal article" date="2019" name="Int. J. Syst. Evol. Microbiol.">
        <title>The Global Catalogue of Microorganisms (GCM) 10K type strain sequencing project: providing services to taxonomists for standard genome sequencing and annotation.</title>
        <authorList>
            <consortium name="The Broad Institute Genomics Platform"/>
            <consortium name="The Broad Institute Genome Sequencing Center for Infectious Disease"/>
            <person name="Wu L."/>
            <person name="Ma J."/>
        </authorList>
    </citation>
    <scope>NUCLEOTIDE SEQUENCE [LARGE SCALE GENOMIC DNA]</scope>
    <source>
        <strain evidence="3">JCM 17214</strain>
    </source>
</reference>
<dbReference type="Proteomes" id="UP001499909">
    <property type="component" value="Unassembled WGS sequence"/>
</dbReference>
<dbReference type="CDD" id="cd07562">
    <property type="entry name" value="Peptidase_S41_TRI"/>
    <property type="match status" value="1"/>
</dbReference>